<keyword evidence="6" id="KW-0732">Signal</keyword>
<name>A0AAC9L7A8_9PSEU</name>
<keyword evidence="5" id="KW-1015">Disulfide bond</keyword>
<dbReference type="PRINTS" id="PR00861">
    <property type="entry name" value="ALYTICPTASE"/>
</dbReference>
<dbReference type="GO" id="GO:0006508">
    <property type="term" value="P:proteolysis"/>
    <property type="evidence" value="ECO:0007669"/>
    <property type="project" value="UniProtKB-KW"/>
</dbReference>
<reference evidence="8" key="1">
    <citation type="submission" date="2016-06" db="EMBL/GenBank/DDBJ databases">
        <title>Complete genome sequence of Actinoalloteichus fjordicus DSM 46855 (=ADI127-17), type strain of the new species Actinoalloteichus fjordicus.</title>
        <authorList>
            <person name="Ruckert C."/>
            <person name="Nouioui I."/>
            <person name="Willmese J."/>
            <person name="van Wezel G."/>
            <person name="Klenk H.-P."/>
            <person name="Kalinowski J."/>
            <person name="Zotchev S.B."/>
        </authorList>
    </citation>
    <scope>NUCLEOTIDE SEQUENCE [LARGE SCALE GENOMIC DNA]</scope>
    <source>
        <strain evidence="8">ADI127-7</strain>
    </source>
</reference>
<evidence type="ECO:0000256" key="1">
    <source>
        <dbReference type="ARBA" id="ARBA00007664"/>
    </source>
</evidence>
<feature type="chain" id="PRO_5042164242" description="Streptogrisin C" evidence="6">
    <location>
        <begin position="27"/>
        <end position="228"/>
    </location>
</feature>
<dbReference type="CDD" id="cd21112">
    <property type="entry name" value="alphaLP-like"/>
    <property type="match status" value="1"/>
</dbReference>
<dbReference type="RefSeq" id="WP_075763737.1">
    <property type="nucleotide sequence ID" value="NZ_CP016076.1"/>
</dbReference>
<dbReference type="InterPro" id="IPR043504">
    <property type="entry name" value="Peptidase_S1_PA_chymotrypsin"/>
</dbReference>
<evidence type="ECO:0000313" key="7">
    <source>
        <dbReference type="EMBL" id="APU12477.1"/>
    </source>
</evidence>
<evidence type="ECO:0000313" key="8">
    <source>
        <dbReference type="Proteomes" id="UP000185511"/>
    </source>
</evidence>
<dbReference type="GO" id="GO:0004252">
    <property type="term" value="F:serine-type endopeptidase activity"/>
    <property type="evidence" value="ECO:0007669"/>
    <property type="project" value="InterPro"/>
</dbReference>
<dbReference type="KEGG" id="acad:UA74_01950"/>
<protein>
    <recommendedName>
        <fullName evidence="9">Streptogrisin C</fullName>
    </recommendedName>
</protein>
<dbReference type="InterPro" id="IPR001316">
    <property type="entry name" value="Pept_S1A_streptogrisin"/>
</dbReference>
<keyword evidence="4" id="KW-0720">Serine protease</keyword>
<evidence type="ECO:0000256" key="6">
    <source>
        <dbReference type="SAM" id="SignalP"/>
    </source>
</evidence>
<feature type="signal peptide" evidence="6">
    <location>
        <begin position="1"/>
        <end position="26"/>
    </location>
</feature>
<dbReference type="Gene3D" id="2.40.10.10">
    <property type="entry name" value="Trypsin-like serine proteases"/>
    <property type="match status" value="2"/>
</dbReference>
<sequence length="228" mass="22775">MRTLHRVLIALTALALLLGGAPGALAETTRPADENTRPGVDQLVPIAGGSLVSVGTTGSPCRVSFTVTGGFLAPASCGQPPAVVRVGSTVIGNIAYAGNTWVYATTLSNVTLQGWVINPGAGNVPITGSVETPVGGQVCRVGYTSGVMCGTLQAKNQTVSFPWGTVYGLTRTNICPDSGSTAASQVFTGSQAQGIPVGGSGNCATGGTTMFQPVNPILNALGVALVTS</sequence>
<evidence type="ECO:0000256" key="5">
    <source>
        <dbReference type="ARBA" id="ARBA00023157"/>
    </source>
</evidence>
<dbReference type="AlphaFoldDB" id="A0AAC9L7A8"/>
<keyword evidence="2" id="KW-0645">Protease</keyword>
<dbReference type="SUPFAM" id="SSF50494">
    <property type="entry name" value="Trypsin-like serine proteases"/>
    <property type="match status" value="1"/>
</dbReference>
<evidence type="ECO:0008006" key="9">
    <source>
        <dbReference type="Google" id="ProtNLM"/>
    </source>
</evidence>
<dbReference type="EMBL" id="CP016076">
    <property type="protein sequence ID" value="APU12477.1"/>
    <property type="molecule type" value="Genomic_DNA"/>
</dbReference>
<comment type="similarity">
    <text evidence="1">Belongs to the peptidase S1 family.</text>
</comment>
<evidence type="ECO:0000256" key="3">
    <source>
        <dbReference type="ARBA" id="ARBA00022801"/>
    </source>
</evidence>
<dbReference type="InterPro" id="IPR009003">
    <property type="entry name" value="Peptidase_S1_PA"/>
</dbReference>
<dbReference type="Proteomes" id="UP000185511">
    <property type="component" value="Chromosome"/>
</dbReference>
<proteinExistence type="inferred from homology"/>
<keyword evidence="3" id="KW-0378">Hydrolase</keyword>
<gene>
    <name evidence="7" type="ORF">UA74_01950</name>
</gene>
<accession>A0AAC9L7A8</accession>
<keyword evidence="8" id="KW-1185">Reference proteome</keyword>
<evidence type="ECO:0000256" key="4">
    <source>
        <dbReference type="ARBA" id="ARBA00022825"/>
    </source>
</evidence>
<evidence type="ECO:0000256" key="2">
    <source>
        <dbReference type="ARBA" id="ARBA00022670"/>
    </source>
</evidence>
<organism evidence="7 8">
    <name type="scientific">Actinoalloteichus fjordicus</name>
    <dbReference type="NCBI Taxonomy" id="1612552"/>
    <lineage>
        <taxon>Bacteria</taxon>
        <taxon>Bacillati</taxon>
        <taxon>Actinomycetota</taxon>
        <taxon>Actinomycetes</taxon>
        <taxon>Pseudonocardiales</taxon>
        <taxon>Pseudonocardiaceae</taxon>
        <taxon>Actinoalloteichus</taxon>
    </lineage>
</organism>